<name>A0A8E2E0A3_9PEZI</name>
<sequence length="60" mass="6684">MKDAADDRCRTALFAAKNEDVVKETIQVQEVAPDRKITEPNKQARDAGLAGILWKLTDEV</sequence>
<gene>
    <name evidence="1" type="ORF">K432DRAFT_386563</name>
</gene>
<reference evidence="1 2" key="1">
    <citation type="journal article" date="2016" name="Nat. Commun.">
        <title>Ectomycorrhizal ecology is imprinted in the genome of the dominant symbiotic fungus Cenococcum geophilum.</title>
        <authorList>
            <consortium name="DOE Joint Genome Institute"/>
            <person name="Peter M."/>
            <person name="Kohler A."/>
            <person name="Ohm R.A."/>
            <person name="Kuo A."/>
            <person name="Krutzmann J."/>
            <person name="Morin E."/>
            <person name="Arend M."/>
            <person name="Barry K.W."/>
            <person name="Binder M."/>
            <person name="Choi C."/>
            <person name="Clum A."/>
            <person name="Copeland A."/>
            <person name="Grisel N."/>
            <person name="Haridas S."/>
            <person name="Kipfer T."/>
            <person name="LaButti K."/>
            <person name="Lindquist E."/>
            <person name="Lipzen A."/>
            <person name="Maire R."/>
            <person name="Meier B."/>
            <person name="Mihaltcheva S."/>
            <person name="Molinier V."/>
            <person name="Murat C."/>
            <person name="Poggeler S."/>
            <person name="Quandt C.A."/>
            <person name="Sperisen C."/>
            <person name="Tritt A."/>
            <person name="Tisserant E."/>
            <person name="Crous P.W."/>
            <person name="Henrissat B."/>
            <person name="Nehls U."/>
            <person name="Egli S."/>
            <person name="Spatafora J.W."/>
            <person name="Grigoriev I.V."/>
            <person name="Martin F.M."/>
        </authorList>
    </citation>
    <scope>NUCLEOTIDE SEQUENCE [LARGE SCALE GENOMIC DNA]</scope>
    <source>
        <strain evidence="1 2">CBS 459.81</strain>
    </source>
</reference>
<protein>
    <submittedName>
        <fullName evidence="1">Uncharacterized protein</fullName>
    </submittedName>
</protein>
<organism evidence="1 2">
    <name type="scientific">Lepidopterella palustris CBS 459.81</name>
    <dbReference type="NCBI Taxonomy" id="1314670"/>
    <lineage>
        <taxon>Eukaryota</taxon>
        <taxon>Fungi</taxon>
        <taxon>Dikarya</taxon>
        <taxon>Ascomycota</taxon>
        <taxon>Pezizomycotina</taxon>
        <taxon>Dothideomycetes</taxon>
        <taxon>Pleosporomycetidae</taxon>
        <taxon>Mytilinidiales</taxon>
        <taxon>Argynnaceae</taxon>
        <taxon>Lepidopterella</taxon>
    </lineage>
</organism>
<dbReference type="AlphaFoldDB" id="A0A8E2E0A3"/>
<proteinExistence type="predicted"/>
<dbReference type="Proteomes" id="UP000250266">
    <property type="component" value="Unassembled WGS sequence"/>
</dbReference>
<evidence type="ECO:0000313" key="2">
    <source>
        <dbReference type="Proteomes" id="UP000250266"/>
    </source>
</evidence>
<dbReference type="EMBL" id="KV745402">
    <property type="protein sequence ID" value="OCK74865.1"/>
    <property type="molecule type" value="Genomic_DNA"/>
</dbReference>
<accession>A0A8E2E0A3</accession>
<evidence type="ECO:0000313" key="1">
    <source>
        <dbReference type="EMBL" id="OCK74865.1"/>
    </source>
</evidence>
<keyword evidence="2" id="KW-1185">Reference proteome</keyword>